<dbReference type="PANTHER" id="PTHR40633">
    <property type="entry name" value="MATRIX PROTEIN, PUTATIVE (AFU_ORTHOLOGUE AFUA_8G05410)-RELATED"/>
    <property type="match status" value="1"/>
</dbReference>
<accession>A0AAV9XNQ1</accession>
<reference evidence="6 7" key="1">
    <citation type="submission" date="2019-10" db="EMBL/GenBank/DDBJ databases">
        <authorList>
            <person name="Palmer J.M."/>
        </authorList>
    </citation>
    <scope>NUCLEOTIDE SEQUENCE [LARGE SCALE GENOMIC DNA]</scope>
    <source>
        <strain evidence="6 7">TWF694</strain>
    </source>
</reference>
<dbReference type="Pfam" id="PF10342">
    <property type="entry name" value="Kre9_KNH"/>
    <property type="match status" value="1"/>
</dbReference>
<dbReference type="EMBL" id="JAVHJO010000003">
    <property type="protein sequence ID" value="KAK6541368.1"/>
    <property type="molecule type" value="Genomic_DNA"/>
</dbReference>
<evidence type="ECO:0000313" key="6">
    <source>
        <dbReference type="EMBL" id="KAK6541368.1"/>
    </source>
</evidence>
<feature type="chain" id="PRO_5043889088" description="Yeast cell wall synthesis Kre9/Knh1-like N-terminal domain-containing protein" evidence="4">
    <location>
        <begin position="21"/>
        <end position="391"/>
    </location>
</feature>
<organism evidence="6 7">
    <name type="scientific">Orbilia ellipsospora</name>
    <dbReference type="NCBI Taxonomy" id="2528407"/>
    <lineage>
        <taxon>Eukaryota</taxon>
        <taxon>Fungi</taxon>
        <taxon>Dikarya</taxon>
        <taxon>Ascomycota</taxon>
        <taxon>Pezizomycotina</taxon>
        <taxon>Orbiliomycetes</taxon>
        <taxon>Orbiliales</taxon>
        <taxon>Orbiliaceae</taxon>
        <taxon>Orbilia</taxon>
    </lineage>
</organism>
<dbReference type="PANTHER" id="PTHR40633:SF5">
    <property type="entry name" value="ANCHORED PROTEIN, PUTATIVE (AFU_ORTHOLOGUE AFUA_8G04370)-RELATED"/>
    <property type="match status" value="1"/>
</dbReference>
<name>A0AAV9XNQ1_9PEZI</name>
<keyword evidence="1 4" id="KW-0732">Signal</keyword>
<dbReference type="InterPro" id="IPR052982">
    <property type="entry name" value="SRP1/TIP1-like"/>
</dbReference>
<evidence type="ECO:0000313" key="7">
    <source>
        <dbReference type="Proteomes" id="UP001365542"/>
    </source>
</evidence>
<keyword evidence="3" id="KW-0472">Membrane</keyword>
<keyword evidence="3" id="KW-1133">Transmembrane helix</keyword>
<gene>
    <name evidence="6" type="ORF">TWF694_007181</name>
</gene>
<protein>
    <recommendedName>
        <fullName evidence="5">Yeast cell wall synthesis Kre9/Knh1-like N-terminal domain-containing protein</fullName>
    </recommendedName>
</protein>
<feature type="region of interest" description="Disordered" evidence="2">
    <location>
        <begin position="113"/>
        <end position="154"/>
    </location>
</feature>
<feature type="signal peptide" evidence="4">
    <location>
        <begin position="1"/>
        <end position="20"/>
    </location>
</feature>
<sequence length="391" mass="40291">MWISRSLVLLSLSLVSLVSAASKVTSPSSGDKIIVGQPTTVKWTSDSKGTISLSICFNGGTTCNQFAHDLDNTGSYSWTPDSTLQPRSDYYILLVPSDQAQYPSSGLFSIANAPTSTTSSPTSTGGTTPTGASSGTTTGSSSATSSPDNSGSSSNGAVIGGAIAAVVVVVVIAVIGFIWMRKRNQRKLAEARAANGNDDGESGEKKRDLNGAAGVAGKKKDGEKGYVNGEAFAPRGVSEAAGIPMAELPAMQQEAVEMSAIPSSPSGGTKFFAMELDSREIQRPSSAVKPDVDPASNPTSPKSPGRTATRNTSIDGTTVNTETERPKTAGSIEQIKESSQENLTPSTAPSSNPEPPRLSEEGNGGPSVRDSMPQIGSIPKLGGFDFDTAKF</sequence>
<dbReference type="InterPro" id="IPR018466">
    <property type="entry name" value="Kre9/Knh1-like_N"/>
</dbReference>
<feature type="domain" description="Yeast cell wall synthesis Kre9/Knh1-like N-terminal" evidence="5">
    <location>
        <begin position="26"/>
        <end position="110"/>
    </location>
</feature>
<evidence type="ECO:0000256" key="2">
    <source>
        <dbReference type="SAM" id="MobiDB-lite"/>
    </source>
</evidence>
<feature type="transmembrane region" description="Helical" evidence="3">
    <location>
        <begin position="157"/>
        <end position="179"/>
    </location>
</feature>
<feature type="compositionally biased region" description="Polar residues" evidence="2">
    <location>
        <begin position="340"/>
        <end position="351"/>
    </location>
</feature>
<evidence type="ECO:0000259" key="5">
    <source>
        <dbReference type="Pfam" id="PF10342"/>
    </source>
</evidence>
<proteinExistence type="predicted"/>
<evidence type="ECO:0000256" key="3">
    <source>
        <dbReference type="SAM" id="Phobius"/>
    </source>
</evidence>
<dbReference type="Proteomes" id="UP001365542">
    <property type="component" value="Unassembled WGS sequence"/>
</dbReference>
<keyword evidence="7" id="KW-1185">Reference proteome</keyword>
<feature type="compositionally biased region" description="Polar residues" evidence="2">
    <location>
        <begin position="296"/>
        <end position="321"/>
    </location>
</feature>
<feature type="region of interest" description="Disordered" evidence="2">
    <location>
        <begin position="281"/>
        <end position="391"/>
    </location>
</feature>
<keyword evidence="3" id="KW-0812">Transmembrane</keyword>
<dbReference type="AlphaFoldDB" id="A0AAV9XNQ1"/>
<dbReference type="Gene3D" id="1.20.5.510">
    <property type="entry name" value="Single helix bin"/>
    <property type="match status" value="1"/>
</dbReference>
<feature type="region of interest" description="Disordered" evidence="2">
    <location>
        <begin position="193"/>
        <end position="226"/>
    </location>
</feature>
<evidence type="ECO:0000256" key="1">
    <source>
        <dbReference type="ARBA" id="ARBA00022729"/>
    </source>
</evidence>
<evidence type="ECO:0000256" key="4">
    <source>
        <dbReference type="SAM" id="SignalP"/>
    </source>
</evidence>
<comment type="caution">
    <text evidence="6">The sequence shown here is derived from an EMBL/GenBank/DDBJ whole genome shotgun (WGS) entry which is preliminary data.</text>
</comment>